<dbReference type="InterPro" id="IPR036291">
    <property type="entry name" value="NAD(P)-bd_dom_sf"/>
</dbReference>
<evidence type="ECO:0000259" key="3">
    <source>
        <dbReference type="SMART" id="SM00829"/>
    </source>
</evidence>
<gene>
    <name evidence="4" type="ORF">G3T36_06370</name>
</gene>
<keyword evidence="1" id="KW-0521">NADP</keyword>
<evidence type="ECO:0000256" key="1">
    <source>
        <dbReference type="ARBA" id="ARBA00022857"/>
    </source>
</evidence>
<dbReference type="EMBL" id="JAAGWY010000001">
    <property type="protein sequence ID" value="NEN05492.1"/>
    <property type="molecule type" value="Genomic_DNA"/>
</dbReference>
<evidence type="ECO:0000256" key="2">
    <source>
        <dbReference type="SAM" id="MobiDB-lite"/>
    </source>
</evidence>
<organism evidence="4 5">
    <name type="scientific">Leifsonia tongyongensis</name>
    <dbReference type="NCBI Taxonomy" id="1268043"/>
    <lineage>
        <taxon>Bacteria</taxon>
        <taxon>Bacillati</taxon>
        <taxon>Actinomycetota</taxon>
        <taxon>Actinomycetes</taxon>
        <taxon>Micrococcales</taxon>
        <taxon>Microbacteriaceae</taxon>
        <taxon>Leifsonia</taxon>
    </lineage>
</organism>
<dbReference type="SUPFAM" id="SSF50129">
    <property type="entry name" value="GroES-like"/>
    <property type="match status" value="1"/>
</dbReference>
<evidence type="ECO:0000313" key="5">
    <source>
        <dbReference type="Proteomes" id="UP000474967"/>
    </source>
</evidence>
<dbReference type="RefSeq" id="WP_163288700.1">
    <property type="nucleotide sequence ID" value="NZ_JAAGWY010000001.1"/>
</dbReference>
<dbReference type="AlphaFoldDB" id="A0A6L9XVP0"/>
<dbReference type="Gene3D" id="3.90.180.10">
    <property type="entry name" value="Medium-chain alcohol dehydrogenases, catalytic domain"/>
    <property type="match status" value="1"/>
</dbReference>
<dbReference type="PANTHER" id="PTHR44154:SF1">
    <property type="entry name" value="QUINONE OXIDOREDUCTASE"/>
    <property type="match status" value="1"/>
</dbReference>
<dbReference type="Proteomes" id="UP000474967">
    <property type="component" value="Unassembled WGS sequence"/>
</dbReference>
<reference evidence="4 5" key="1">
    <citation type="journal article" date="2014" name="J. Microbiol.">
        <title>Diaminobutyricibacter tongyongensis gen. nov., sp. nov. and Homoserinibacter gongjuensis gen. nov., sp. nov. belong to the family Microbacteriaceae.</title>
        <authorList>
            <person name="Kim S.J."/>
            <person name="Ahn J.H."/>
            <person name="Weon H.Y."/>
            <person name="Hamada M."/>
            <person name="Suzuki K."/>
            <person name="Kwon S.W."/>
        </authorList>
    </citation>
    <scope>NUCLEOTIDE SEQUENCE [LARGE SCALE GENOMIC DNA]</scope>
    <source>
        <strain evidence="4 5">NBRC 108724</strain>
    </source>
</reference>
<dbReference type="CDD" id="cd08253">
    <property type="entry name" value="zeta_crystallin"/>
    <property type="match status" value="1"/>
</dbReference>
<proteinExistence type="predicted"/>
<dbReference type="GO" id="GO:0016491">
    <property type="term" value="F:oxidoreductase activity"/>
    <property type="evidence" value="ECO:0007669"/>
    <property type="project" value="InterPro"/>
</dbReference>
<dbReference type="InterPro" id="IPR020843">
    <property type="entry name" value="ER"/>
</dbReference>
<dbReference type="InterPro" id="IPR013149">
    <property type="entry name" value="ADH-like_C"/>
</dbReference>
<feature type="domain" description="Enoyl reductase (ER)" evidence="3">
    <location>
        <begin position="10"/>
        <end position="335"/>
    </location>
</feature>
<dbReference type="InterPro" id="IPR011032">
    <property type="entry name" value="GroES-like_sf"/>
</dbReference>
<dbReference type="InterPro" id="IPR051603">
    <property type="entry name" value="Zinc-ADH_QOR/CCCR"/>
</dbReference>
<dbReference type="InterPro" id="IPR013154">
    <property type="entry name" value="ADH-like_N"/>
</dbReference>
<accession>A0A6L9XVP0</accession>
<dbReference type="SMART" id="SM00829">
    <property type="entry name" value="PKS_ER"/>
    <property type="match status" value="1"/>
</dbReference>
<dbReference type="Pfam" id="PF08240">
    <property type="entry name" value="ADH_N"/>
    <property type="match status" value="1"/>
</dbReference>
<protein>
    <submittedName>
        <fullName evidence="4">NADPH:quinone reductase</fullName>
    </submittedName>
</protein>
<dbReference type="Pfam" id="PF00107">
    <property type="entry name" value="ADH_zinc_N"/>
    <property type="match status" value="1"/>
</dbReference>
<comment type="caution">
    <text evidence="4">The sequence shown here is derived from an EMBL/GenBank/DDBJ whole genome shotgun (WGS) entry which is preliminary data.</text>
</comment>
<feature type="region of interest" description="Disordered" evidence="2">
    <location>
        <begin position="1"/>
        <end position="28"/>
    </location>
</feature>
<feature type="compositionally biased region" description="Polar residues" evidence="2">
    <location>
        <begin position="1"/>
        <end position="12"/>
    </location>
</feature>
<keyword evidence="5" id="KW-1185">Reference proteome</keyword>
<dbReference type="PANTHER" id="PTHR44154">
    <property type="entry name" value="QUINONE OXIDOREDUCTASE"/>
    <property type="match status" value="1"/>
</dbReference>
<dbReference type="Gene3D" id="3.40.50.720">
    <property type="entry name" value="NAD(P)-binding Rossmann-like Domain"/>
    <property type="match status" value="1"/>
</dbReference>
<sequence length="342" mass="34690">MKAVSYRTTGPSSVLEFGDRPEPHPGPGEVRVRIQVSGVNPTDWKARSGGRRPTGLAAAQVPNQDGAGVVDEVGAGVTEFAVGDRVWVWDAAFQRPDGTAQELVVLPVRQVVALPDGVSFDVGASLGIPALTAHRALTASDRAPRELAPGTLTGLIVLVAGGAGAVGHAAIQLAVWAGATVITTVSSPSKAELARAAGAHHIVDYRAEDAVAAIQGLAPAGVDIVVEVNPAANLGLDAEVAALDATVSIYADNGEPVVVPVRPSMTKNIRYQFMLTYTVPVDEKDAAVRSVAAAVADGALPVGAEAGLPITRFALAQTAAAHDAVEDGAVGKVLIDVAGSAS</sequence>
<dbReference type="SUPFAM" id="SSF51735">
    <property type="entry name" value="NAD(P)-binding Rossmann-fold domains"/>
    <property type="match status" value="1"/>
</dbReference>
<evidence type="ECO:0000313" key="4">
    <source>
        <dbReference type="EMBL" id="NEN05492.1"/>
    </source>
</evidence>
<name>A0A6L9XVP0_9MICO</name>